<keyword evidence="2 6" id="KW-0863">Zinc-finger</keyword>
<dbReference type="InterPro" id="IPR051639">
    <property type="entry name" value="BCD1"/>
</dbReference>
<dbReference type="PANTHER" id="PTHR13483:SF11">
    <property type="entry name" value="ZINC FINGER HIT DOMAIN-CONTAINING PROTEIN 3"/>
    <property type="match status" value="1"/>
</dbReference>
<protein>
    <submittedName>
        <fullName evidence="9">Box c d snorna protein 1-like</fullName>
    </submittedName>
</protein>
<name>V2WQS5_MONRO</name>
<comment type="caution">
    <text evidence="9">The sequence shown here is derived from an EMBL/GenBank/DDBJ whole genome shotgun (WGS) entry which is preliminary data.</text>
</comment>
<feature type="region of interest" description="Disordered" evidence="7">
    <location>
        <begin position="91"/>
        <end position="124"/>
    </location>
</feature>
<evidence type="ECO:0000256" key="6">
    <source>
        <dbReference type="PROSITE-ProRule" id="PRU00453"/>
    </source>
</evidence>
<evidence type="ECO:0000313" key="10">
    <source>
        <dbReference type="Proteomes" id="UP000017559"/>
    </source>
</evidence>
<comment type="function">
    <text evidence="4">Required for box C/D snoRNAs accumulation involved in snoRNA processing, snoRNA transport to the nucleolus and ribosome biogenesis.</text>
</comment>
<dbReference type="STRING" id="1381753.V2WQS5"/>
<dbReference type="PANTHER" id="PTHR13483">
    <property type="entry name" value="BOX C_D SNORNA PROTEIN 1-RELATED"/>
    <property type="match status" value="1"/>
</dbReference>
<evidence type="ECO:0000256" key="7">
    <source>
        <dbReference type="SAM" id="MobiDB-lite"/>
    </source>
</evidence>
<comment type="similarity">
    <text evidence="5">Belongs to the BCD1 family.</text>
</comment>
<gene>
    <name evidence="9" type="ORF">Moror_1370</name>
</gene>
<dbReference type="KEGG" id="mrr:Moror_1370"/>
<dbReference type="Pfam" id="PF25790">
    <property type="entry name" value="BCD1"/>
    <property type="match status" value="1"/>
</dbReference>
<evidence type="ECO:0000256" key="4">
    <source>
        <dbReference type="ARBA" id="ARBA00049598"/>
    </source>
</evidence>
<dbReference type="OrthoDB" id="272357at2759"/>
<dbReference type="GO" id="GO:0048254">
    <property type="term" value="P:snoRNA localization"/>
    <property type="evidence" value="ECO:0007669"/>
    <property type="project" value="TreeGrafter"/>
</dbReference>
<evidence type="ECO:0000256" key="2">
    <source>
        <dbReference type="ARBA" id="ARBA00022771"/>
    </source>
</evidence>
<dbReference type="GO" id="GO:0000463">
    <property type="term" value="P:maturation of LSU-rRNA from tricistronic rRNA transcript (SSU-rRNA, 5.8S rRNA, LSU-rRNA)"/>
    <property type="evidence" value="ECO:0007669"/>
    <property type="project" value="TreeGrafter"/>
</dbReference>
<dbReference type="InterPro" id="IPR007529">
    <property type="entry name" value="Znf_HIT"/>
</dbReference>
<dbReference type="GO" id="GO:0000492">
    <property type="term" value="P:box C/D snoRNP assembly"/>
    <property type="evidence" value="ECO:0007669"/>
    <property type="project" value="TreeGrafter"/>
</dbReference>
<evidence type="ECO:0000259" key="8">
    <source>
        <dbReference type="PROSITE" id="PS51083"/>
    </source>
</evidence>
<dbReference type="GO" id="GO:0008270">
    <property type="term" value="F:zinc ion binding"/>
    <property type="evidence" value="ECO:0007669"/>
    <property type="project" value="UniProtKB-UniRule"/>
</dbReference>
<dbReference type="Gene3D" id="3.30.60.190">
    <property type="match status" value="1"/>
</dbReference>
<reference evidence="9 10" key="1">
    <citation type="journal article" date="2014" name="BMC Genomics">
        <title>Genome and secretome analysis of the hemibiotrophic fungal pathogen, Moniliophthora roreri, which causes frosty pod rot disease of cacao: mechanisms of the biotrophic and necrotrophic phases.</title>
        <authorList>
            <person name="Meinhardt L.W."/>
            <person name="Costa G.G.L."/>
            <person name="Thomazella D.P.T."/>
            <person name="Teixeira P.J.P.L."/>
            <person name="Carazzolle M.F."/>
            <person name="Schuster S.C."/>
            <person name="Carlson J.E."/>
            <person name="Guiltinan M.J."/>
            <person name="Mieczkowski P."/>
            <person name="Farmer A."/>
            <person name="Ramaraj T."/>
            <person name="Crozier J."/>
            <person name="Davis R.E."/>
            <person name="Shao J."/>
            <person name="Melnick R.L."/>
            <person name="Pereira G.A.G."/>
            <person name="Bailey B.A."/>
        </authorList>
    </citation>
    <scope>NUCLEOTIDE SEQUENCE [LARGE SCALE GENOMIC DNA]</scope>
    <source>
        <strain evidence="9 10">MCA 2997</strain>
    </source>
</reference>
<keyword evidence="10" id="KW-1185">Reference proteome</keyword>
<feature type="compositionally biased region" description="Acidic residues" evidence="7">
    <location>
        <begin position="397"/>
        <end position="409"/>
    </location>
</feature>
<evidence type="ECO:0000256" key="1">
    <source>
        <dbReference type="ARBA" id="ARBA00022723"/>
    </source>
</evidence>
<dbReference type="HOGENOM" id="CLU_025524_1_0_1"/>
<feature type="domain" description="HIT-type" evidence="8">
    <location>
        <begin position="11"/>
        <end position="46"/>
    </location>
</feature>
<evidence type="ECO:0000256" key="3">
    <source>
        <dbReference type="ARBA" id="ARBA00022833"/>
    </source>
</evidence>
<feature type="compositionally biased region" description="Low complexity" evidence="7">
    <location>
        <begin position="380"/>
        <end position="393"/>
    </location>
</feature>
<dbReference type="GO" id="GO:0070761">
    <property type="term" value="C:pre-snoRNP complex"/>
    <property type="evidence" value="ECO:0007669"/>
    <property type="project" value="TreeGrafter"/>
</dbReference>
<dbReference type="AlphaFoldDB" id="V2WQS5"/>
<dbReference type="Proteomes" id="UP000017559">
    <property type="component" value="Unassembled WGS sequence"/>
</dbReference>
<evidence type="ECO:0000256" key="5">
    <source>
        <dbReference type="ARBA" id="ARBA00049654"/>
    </source>
</evidence>
<evidence type="ECO:0000313" key="9">
    <source>
        <dbReference type="EMBL" id="ESK82896.1"/>
    </source>
</evidence>
<dbReference type="SUPFAM" id="SSF144232">
    <property type="entry name" value="HIT/MYND zinc finger-like"/>
    <property type="match status" value="1"/>
</dbReference>
<organism evidence="9 10">
    <name type="scientific">Moniliophthora roreri (strain MCA 2997)</name>
    <name type="common">Cocoa frosty pod rot fungus</name>
    <name type="synonym">Crinipellis roreri</name>
    <dbReference type="NCBI Taxonomy" id="1381753"/>
    <lineage>
        <taxon>Eukaryota</taxon>
        <taxon>Fungi</taxon>
        <taxon>Dikarya</taxon>
        <taxon>Basidiomycota</taxon>
        <taxon>Agaricomycotina</taxon>
        <taxon>Agaricomycetes</taxon>
        <taxon>Agaricomycetidae</taxon>
        <taxon>Agaricales</taxon>
        <taxon>Marasmiineae</taxon>
        <taxon>Marasmiaceae</taxon>
        <taxon>Moniliophthora</taxon>
    </lineage>
</organism>
<sequence>MSASTSTTVLCSVCTQNSAKYTCPRCSIRSCSATCSKKHKEEGQGCSGIRDPSVYTPLKKYNYMSLMNDYVYLEEVGRCIKEWGTEIVKGGYQPSHGYQPRSQSSYKKGMRGRGKGAGGSRGGKEKLSAYLATHGIQMELLPVGMERRAKNMSVLRGHPPNQQPLLSLEFKFHQPKTENPSCESCTVLTHNNALSAPLLDLVHNAISHQQKKGKGKEKGILVDWLSEDVYTEDDIVCLIATEAPLPSASTPSHISYPQQLFPFNISASIPVKRKPQAKHFHRLDPTISLLISLSGCQSRFVEFPTIEIFHGEDFDGAIVDPSTGVLEARQHEIARPRPAKKRKLAPRAMSGLLGGYGSDAEEQEEEKEKEKAGLAILDYESSSESAADAVEQSLDMASDDEDEEGDQDISPEVLLQLIQQAAKNDGGDEEELDWGISDEEVL</sequence>
<dbReference type="CDD" id="cd23023">
    <property type="entry name" value="zf-HIT_BCD1"/>
    <property type="match status" value="1"/>
</dbReference>
<keyword evidence="1" id="KW-0479">Metal-binding</keyword>
<dbReference type="EMBL" id="AWSO01001748">
    <property type="protein sequence ID" value="ESK82896.1"/>
    <property type="molecule type" value="Genomic_DNA"/>
</dbReference>
<feature type="compositionally biased region" description="Acidic residues" evidence="7">
    <location>
        <begin position="427"/>
        <end position="442"/>
    </location>
</feature>
<dbReference type="InterPro" id="IPR057721">
    <property type="entry name" value="BCD1_alpha/beta"/>
</dbReference>
<dbReference type="Pfam" id="PF04438">
    <property type="entry name" value="zf-HIT"/>
    <property type="match status" value="1"/>
</dbReference>
<dbReference type="PROSITE" id="PS51083">
    <property type="entry name" value="ZF_HIT"/>
    <property type="match status" value="1"/>
</dbReference>
<proteinExistence type="inferred from homology"/>
<dbReference type="GO" id="GO:0005634">
    <property type="term" value="C:nucleus"/>
    <property type="evidence" value="ECO:0007669"/>
    <property type="project" value="TreeGrafter"/>
</dbReference>
<keyword evidence="3" id="KW-0862">Zinc</keyword>
<accession>V2WQS5</accession>
<feature type="region of interest" description="Disordered" evidence="7">
    <location>
        <begin position="351"/>
        <end position="442"/>
    </location>
</feature>